<feature type="domain" description="eCIS core" evidence="2">
    <location>
        <begin position="166"/>
        <end position="242"/>
    </location>
</feature>
<dbReference type="Proteomes" id="UP000249467">
    <property type="component" value="Unassembled WGS sequence"/>
</dbReference>
<feature type="compositionally biased region" description="Polar residues" evidence="1">
    <location>
        <begin position="47"/>
        <end position="61"/>
    </location>
</feature>
<dbReference type="AlphaFoldDB" id="A0A2W4VXH9"/>
<name>A0A2W4VXH9_9CYAN</name>
<proteinExistence type="predicted"/>
<comment type="caution">
    <text evidence="3">The sequence shown here is derived from an EMBL/GenBank/DDBJ whole genome shotgun (WGS) entry which is preliminary data.</text>
</comment>
<feature type="region of interest" description="Disordered" evidence="1">
    <location>
        <begin position="1"/>
        <end position="25"/>
    </location>
</feature>
<feature type="region of interest" description="Disordered" evidence="1">
    <location>
        <begin position="74"/>
        <end position="100"/>
    </location>
</feature>
<accession>A0A2W4VXH9</accession>
<feature type="region of interest" description="Disordered" evidence="1">
    <location>
        <begin position="42"/>
        <end position="62"/>
    </location>
</feature>
<feature type="compositionally biased region" description="Basic and acidic residues" evidence="1">
    <location>
        <begin position="91"/>
        <end position="100"/>
    </location>
</feature>
<dbReference type="EMBL" id="QBML01000034">
    <property type="protein sequence ID" value="PZO37092.1"/>
    <property type="molecule type" value="Genomic_DNA"/>
</dbReference>
<evidence type="ECO:0000259" key="2">
    <source>
        <dbReference type="Pfam" id="PF13699"/>
    </source>
</evidence>
<feature type="compositionally biased region" description="Low complexity" evidence="1">
    <location>
        <begin position="7"/>
        <end position="22"/>
    </location>
</feature>
<evidence type="ECO:0000313" key="3">
    <source>
        <dbReference type="EMBL" id="PZO37092.1"/>
    </source>
</evidence>
<protein>
    <recommendedName>
        <fullName evidence="2">eCIS core domain-containing protein</fullName>
    </recommendedName>
</protein>
<feature type="non-terminal residue" evidence="3">
    <location>
        <position position="308"/>
    </location>
</feature>
<evidence type="ECO:0000313" key="4">
    <source>
        <dbReference type="Proteomes" id="UP000249467"/>
    </source>
</evidence>
<reference evidence="3 4" key="1">
    <citation type="submission" date="2018-04" db="EMBL/GenBank/DDBJ databases">
        <authorList>
            <person name="Go L.Y."/>
            <person name="Mitchell J.A."/>
        </authorList>
    </citation>
    <scope>NUCLEOTIDE SEQUENCE [LARGE SCALE GENOMIC DNA]</scope>
    <source>
        <strain evidence="3">ULC066bin1</strain>
    </source>
</reference>
<evidence type="ECO:0000256" key="1">
    <source>
        <dbReference type="SAM" id="MobiDB-lite"/>
    </source>
</evidence>
<gene>
    <name evidence="3" type="ORF">DCF19_19800</name>
</gene>
<organism evidence="3 4">
    <name type="scientific">Pseudanabaena frigida</name>
    <dbReference type="NCBI Taxonomy" id="945775"/>
    <lineage>
        <taxon>Bacteria</taxon>
        <taxon>Bacillati</taxon>
        <taxon>Cyanobacteriota</taxon>
        <taxon>Cyanophyceae</taxon>
        <taxon>Pseudanabaenales</taxon>
        <taxon>Pseudanabaenaceae</taxon>
        <taxon>Pseudanabaena</taxon>
    </lineage>
</organism>
<reference evidence="3 4" key="2">
    <citation type="submission" date="2018-06" db="EMBL/GenBank/DDBJ databases">
        <title>Metagenomic assembly of (sub)arctic Cyanobacteria and their associated microbiome from non-axenic cultures.</title>
        <authorList>
            <person name="Baurain D."/>
        </authorList>
    </citation>
    <scope>NUCLEOTIDE SEQUENCE [LARGE SCALE GENOMIC DNA]</scope>
    <source>
        <strain evidence="3">ULC066bin1</strain>
    </source>
</reference>
<dbReference type="InterPro" id="IPR025295">
    <property type="entry name" value="eCIS_core_dom"/>
</dbReference>
<dbReference type="Pfam" id="PF13699">
    <property type="entry name" value="eCIS_core"/>
    <property type="match status" value="1"/>
</dbReference>
<sequence length="308" mass="33999">MSEQPTLLQKLSSLSSASGLESPKATIQRKWGLIKQRYQAGDALSGDSITESSQQLSTNPIQRKINSHFAAIRDRRNSGSPIQAQLSIGEPNDKYEKEADETAAKVVQQINTPIQSKSIQRQQTLSVKRKLQAKSLVQKRENVGGGDASADLESAINSARGGGNSLDDSLQKSMGKAMGADFSGVKVHTNPQADMLNRSVGALAFTTGQDLFFKSGQYNPSSKSGQELIAHELTHVVQQNGNAVQRHQDEDEVQMKPDLQLHQDEDEVQMKPDLQLHQDEDEVQMKPDLQLHQDEDEVQMKPDLQLHQ</sequence>